<accession>A0A1M7YUN8</accession>
<sequence>MQILNTDIDFFDKKHCKNFQFPPQTGLLAGLETALLYRLLQDCLRKYNIGNKKYGK</sequence>
<evidence type="ECO:0000313" key="2">
    <source>
        <dbReference type="Proteomes" id="UP000184600"/>
    </source>
</evidence>
<organism evidence="1 2">
    <name type="scientific">Vibrio quintilis</name>
    <dbReference type="NCBI Taxonomy" id="1117707"/>
    <lineage>
        <taxon>Bacteria</taxon>
        <taxon>Pseudomonadati</taxon>
        <taxon>Pseudomonadota</taxon>
        <taxon>Gammaproteobacteria</taxon>
        <taxon>Vibrionales</taxon>
        <taxon>Vibrionaceae</taxon>
        <taxon>Vibrio</taxon>
    </lineage>
</organism>
<reference evidence="2" key="1">
    <citation type="submission" date="2016-12" db="EMBL/GenBank/DDBJ databases">
        <authorList>
            <person name="Rodrigo-Torres L."/>
            <person name="Arahal R.D."/>
            <person name="Lucena T."/>
        </authorList>
    </citation>
    <scope>NUCLEOTIDE SEQUENCE [LARGE SCALE GENOMIC DNA]</scope>
</reference>
<evidence type="ECO:0000313" key="1">
    <source>
        <dbReference type="EMBL" id="SHO56387.1"/>
    </source>
</evidence>
<dbReference type="EMBL" id="FRFG01000025">
    <property type="protein sequence ID" value="SHO56387.1"/>
    <property type="molecule type" value="Genomic_DNA"/>
</dbReference>
<dbReference type="STRING" id="1117707.VQ7734_02156"/>
<name>A0A1M7YUN8_9VIBR</name>
<keyword evidence="2" id="KW-1185">Reference proteome</keyword>
<proteinExistence type="predicted"/>
<protein>
    <submittedName>
        <fullName evidence="1">Uncharacterized protein</fullName>
    </submittedName>
</protein>
<dbReference type="Proteomes" id="UP000184600">
    <property type="component" value="Unassembled WGS sequence"/>
</dbReference>
<dbReference type="AlphaFoldDB" id="A0A1M7YUN8"/>
<gene>
    <name evidence="1" type="ORF">VQ7734_02156</name>
</gene>